<organism evidence="2 3">
    <name type="scientific">Aquipseudomonas alcaligenes</name>
    <name type="common">Pseudomonas alcaligenes</name>
    <dbReference type="NCBI Taxonomy" id="43263"/>
    <lineage>
        <taxon>Bacteria</taxon>
        <taxon>Pseudomonadati</taxon>
        <taxon>Pseudomonadota</taxon>
        <taxon>Gammaproteobacteria</taxon>
        <taxon>Pseudomonadales</taxon>
        <taxon>Pseudomonadaceae</taxon>
        <taxon>Aquipseudomonas</taxon>
    </lineage>
</organism>
<dbReference type="InterPro" id="IPR045584">
    <property type="entry name" value="Pilin-like"/>
</dbReference>
<keyword evidence="1" id="KW-0812">Transmembrane</keyword>
<feature type="transmembrane region" description="Helical" evidence="1">
    <location>
        <begin position="12"/>
        <end position="32"/>
    </location>
</feature>
<evidence type="ECO:0008006" key="4">
    <source>
        <dbReference type="Google" id="ProtNLM"/>
    </source>
</evidence>
<dbReference type="Gene3D" id="3.30.700.10">
    <property type="entry name" value="Glycoprotein, Type 4 Pilin"/>
    <property type="match status" value="1"/>
</dbReference>
<sequence length="172" mass="17182">MFGSSSKQQRGFTLIELIVVIVILGILAAIALPKFLNLTSQSYDSVNRGIGGALTSATSLVRAGWLANGAPTGGSTVTLDGSVIAVNSNGWPVNSPSATAGSTPTASECANMWNAIMKSNTPAAAGSCTGDGCYVASVSGSTSCIYTMSGSPSGGPYTITYAFGTGDVIISP</sequence>
<comment type="caution">
    <text evidence="2">The sequence shown here is derived from an EMBL/GenBank/DDBJ whole genome shotgun (WGS) entry which is preliminary data.</text>
</comment>
<dbReference type="PROSITE" id="PS00409">
    <property type="entry name" value="PROKAR_NTER_METHYL"/>
    <property type="match status" value="1"/>
</dbReference>
<dbReference type="RefSeq" id="WP_187804711.1">
    <property type="nucleotide sequence ID" value="NZ_LZEU01000001.1"/>
</dbReference>
<dbReference type="SUPFAM" id="SSF54523">
    <property type="entry name" value="Pili subunits"/>
    <property type="match status" value="1"/>
</dbReference>
<dbReference type="Proteomes" id="UP000744555">
    <property type="component" value="Unassembled WGS sequence"/>
</dbReference>
<evidence type="ECO:0000313" key="2">
    <source>
        <dbReference type="EMBL" id="MBC9249586.1"/>
    </source>
</evidence>
<reference evidence="2 3" key="1">
    <citation type="submission" date="2016-06" db="EMBL/GenBank/DDBJ databases">
        <authorList>
            <person name="Ramos C."/>
            <person name="Pintado A."/>
            <person name="Crespo-Gomez J.I."/>
        </authorList>
    </citation>
    <scope>NUCLEOTIDE SEQUENCE [LARGE SCALE GENOMIC DNA]</scope>
    <source>
        <strain evidence="2 3">AVO110</strain>
    </source>
</reference>
<keyword evidence="1" id="KW-1133">Transmembrane helix</keyword>
<accession>A0ABR7RZ37</accession>
<gene>
    <name evidence="2" type="ORF">A9179_04780</name>
</gene>
<dbReference type="NCBIfam" id="TIGR02532">
    <property type="entry name" value="IV_pilin_GFxxxE"/>
    <property type="match status" value="1"/>
</dbReference>
<name>A0ABR7RZ37_AQUAC</name>
<keyword evidence="1" id="KW-0472">Membrane</keyword>
<dbReference type="InterPro" id="IPR012902">
    <property type="entry name" value="N_methyl_site"/>
</dbReference>
<keyword evidence="3" id="KW-1185">Reference proteome</keyword>
<evidence type="ECO:0000313" key="3">
    <source>
        <dbReference type="Proteomes" id="UP000744555"/>
    </source>
</evidence>
<dbReference type="Pfam" id="PF07963">
    <property type="entry name" value="N_methyl"/>
    <property type="match status" value="1"/>
</dbReference>
<evidence type="ECO:0000256" key="1">
    <source>
        <dbReference type="SAM" id="Phobius"/>
    </source>
</evidence>
<proteinExistence type="predicted"/>
<protein>
    <recommendedName>
        <fullName evidence="4">Prepilin-type N-terminal cleavage/methylation domain-containing protein</fullName>
    </recommendedName>
</protein>
<dbReference type="EMBL" id="LZEU01000001">
    <property type="protein sequence ID" value="MBC9249586.1"/>
    <property type="molecule type" value="Genomic_DNA"/>
</dbReference>